<reference evidence="2" key="1">
    <citation type="journal article" date="2020" name="New Phytol.">
        <title>Comparative genomics reveals dynamic genome evolution in host specialist ectomycorrhizal fungi.</title>
        <authorList>
            <person name="Lofgren L.A."/>
            <person name="Nguyen N.H."/>
            <person name="Vilgalys R."/>
            <person name="Ruytinx J."/>
            <person name="Liao H.L."/>
            <person name="Branco S."/>
            <person name="Kuo A."/>
            <person name="LaButti K."/>
            <person name="Lipzen A."/>
            <person name="Andreopoulos W."/>
            <person name="Pangilinan J."/>
            <person name="Riley R."/>
            <person name="Hundley H."/>
            <person name="Na H."/>
            <person name="Barry K."/>
            <person name="Grigoriev I.V."/>
            <person name="Stajich J.E."/>
            <person name="Kennedy P.G."/>
        </authorList>
    </citation>
    <scope>NUCLEOTIDE SEQUENCE</scope>
    <source>
        <strain evidence="2">MN1</strain>
    </source>
</reference>
<sequence>MSPAADTRSRTGGANYDEPADTAAKCSAITDRSPRAKGATLRRFKKEEGVIYHIPSSSDLASLFALDESNPPLVNPPTLNKKFSSPSIDTIRPLRAVRRLLRTSETVAPPKTTYEHAVKSSTSSPTKSPSNKSGSRKLRRSASSRVEDGAETDIASITSRILQRLTILQVPFDLDNVREQVPISQTTVDATPLNPTVEDLNMKVRCHERHVTIWDAPDCAFFIFPAQLLIACTSKNDFDPLAIPDVTIVDLVCTTVAINGPYKSHPQIAFRTFYDGATICYVKDEPTLDLSRGIHIGNVPWCSTMDGDGNFGWYMRFWIPIPFALFQRAETRTFKIDVKVHVNGEDGKGGFLNASSEFTLSRLRRGLAM</sequence>
<keyword evidence="3" id="KW-1185">Reference proteome</keyword>
<dbReference type="RefSeq" id="XP_041187304.1">
    <property type="nucleotide sequence ID" value="XM_041344216.1"/>
</dbReference>
<dbReference type="GeneID" id="64638232"/>
<protein>
    <submittedName>
        <fullName evidence="2">Uncharacterized protein</fullName>
    </submittedName>
</protein>
<evidence type="ECO:0000313" key="3">
    <source>
        <dbReference type="Proteomes" id="UP000807769"/>
    </source>
</evidence>
<gene>
    <name evidence="2" type="ORF">BJ212DRAFT_858397</name>
</gene>
<dbReference type="OrthoDB" id="3059771at2759"/>
<comment type="caution">
    <text evidence="2">The sequence shown here is derived from an EMBL/GenBank/DDBJ whole genome shotgun (WGS) entry which is preliminary data.</text>
</comment>
<feature type="region of interest" description="Disordered" evidence="1">
    <location>
        <begin position="102"/>
        <end position="149"/>
    </location>
</feature>
<evidence type="ECO:0000313" key="2">
    <source>
        <dbReference type="EMBL" id="KAG1805551.1"/>
    </source>
</evidence>
<feature type="region of interest" description="Disordered" evidence="1">
    <location>
        <begin position="1"/>
        <end position="32"/>
    </location>
</feature>
<evidence type="ECO:0000256" key="1">
    <source>
        <dbReference type="SAM" id="MobiDB-lite"/>
    </source>
</evidence>
<dbReference type="Proteomes" id="UP000807769">
    <property type="component" value="Unassembled WGS sequence"/>
</dbReference>
<organism evidence="2 3">
    <name type="scientific">Suillus subaureus</name>
    <dbReference type="NCBI Taxonomy" id="48587"/>
    <lineage>
        <taxon>Eukaryota</taxon>
        <taxon>Fungi</taxon>
        <taxon>Dikarya</taxon>
        <taxon>Basidiomycota</taxon>
        <taxon>Agaricomycotina</taxon>
        <taxon>Agaricomycetes</taxon>
        <taxon>Agaricomycetidae</taxon>
        <taxon>Boletales</taxon>
        <taxon>Suillineae</taxon>
        <taxon>Suillaceae</taxon>
        <taxon>Suillus</taxon>
    </lineage>
</organism>
<name>A0A9P7J6U1_9AGAM</name>
<dbReference type="AlphaFoldDB" id="A0A9P7J6U1"/>
<accession>A0A9P7J6U1</accession>
<proteinExistence type="predicted"/>
<dbReference type="EMBL" id="JABBWG010000052">
    <property type="protein sequence ID" value="KAG1805551.1"/>
    <property type="molecule type" value="Genomic_DNA"/>
</dbReference>
<feature type="compositionally biased region" description="Low complexity" evidence="1">
    <location>
        <begin position="119"/>
        <end position="133"/>
    </location>
</feature>